<gene>
    <name evidence="1" type="ORF">LDC_0382</name>
</gene>
<protein>
    <submittedName>
        <fullName evidence="1">Uncharacterized protein</fullName>
    </submittedName>
</protein>
<comment type="caution">
    <text evidence="1">The sequence shown here is derived from an EMBL/GenBank/DDBJ whole genome shotgun (WGS) entry which is preliminary data.</text>
</comment>
<name>D9PFT7_9ZZZZ</name>
<evidence type="ECO:0000313" key="1">
    <source>
        <dbReference type="EMBL" id="EFK97573.1"/>
    </source>
</evidence>
<reference evidence="1" key="1">
    <citation type="submission" date="2010-07" db="EMBL/GenBank/DDBJ databases">
        <authorList>
            <consortium name="CONSOLIDER consortium CSD2007-00005"/>
            <person name="Guazzaroni M.-E."/>
            <person name="Richter M."/>
            <person name="Garcia-Salamanca A."/>
            <person name="Yarza P."/>
            <person name="Ferrer M."/>
        </authorList>
    </citation>
    <scope>NUCLEOTIDE SEQUENCE</scope>
</reference>
<dbReference type="EMBL" id="ADZX01000121">
    <property type="protein sequence ID" value="EFK97573.1"/>
    <property type="molecule type" value="Genomic_DNA"/>
</dbReference>
<sequence>MKSLEARQVSFSRDGRIILEDISCSLRSGEIVGLINADSAKHAGLALSSKLMSLARHIHREGGR</sequence>
<dbReference type="AlphaFoldDB" id="D9PFT7"/>
<proteinExistence type="predicted"/>
<reference evidence="1" key="2">
    <citation type="journal article" date="2011" name="Microb. Ecol.">
        <title>Taxonomic and Functional Metagenomic Profiling of the Microbial Community in the Anoxic Sediment of a Sub-saline Shallow Lake (Laguna de Carrizo, Central Spain).</title>
        <authorList>
            <person name="Ferrer M."/>
            <person name="Guazzaroni M.E."/>
            <person name="Richter M."/>
            <person name="Garcia-Salamanca A."/>
            <person name="Yarza P."/>
            <person name="Suarez-Suarez A."/>
            <person name="Solano J."/>
            <person name="Alcaide M."/>
            <person name="van Dillewijn P."/>
            <person name="Molina-Henares M.A."/>
            <person name="Lopez-Cortes N."/>
            <person name="Al-Ramahi Y."/>
            <person name="Guerrero C."/>
            <person name="Acosta A."/>
            <person name="de Eugenio L.I."/>
            <person name="Martinez V."/>
            <person name="Marques S."/>
            <person name="Rojo F."/>
            <person name="Santero E."/>
            <person name="Genilloud O."/>
            <person name="Perez-Perez J."/>
            <person name="Rossello-Mora R."/>
            <person name="Ramos J.L."/>
        </authorList>
    </citation>
    <scope>NUCLEOTIDE SEQUENCE</scope>
</reference>
<organism evidence="1">
    <name type="scientific">sediment metagenome</name>
    <dbReference type="NCBI Taxonomy" id="749907"/>
    <lineage>
        <taxon>unclassified sequences</taxon>
        <taxon>metagenomes</taxon>
        <taxon>ecological metagenomes</taxon>
    </lineage>
</organism>
<accession>D9PFT7</accession>